<evidence type="ECO:0000313" key="4">
    <source>
        <dbReference type="EMBL" id="TXC76040.1"/>
    </source>
</evidence>
<dbReference type="GO" id="GO:0046417">
    <property type="term" value="P:chorismate metabolic process"/>
    <property type="evidence" value="ECO:0007669"/>
    <property type="project" value="InterPro"/>
</dbReference>
<dbReference type="RefSeq" id="WP_147015278.1">
    <property type="nucleotide sequence ID" value="NZ_VORB01000011.1"/>
</dbReference>
<dbReference type="Pfam" id="PF01817">
    <property type="entry name" value="CM_2"/>
    <property type="match status" value="1"/>
</dbReference>
<dbReference type="EC" id="5.4.99.5" evidence="1"/>
<feature type="domain" description="Chorismate mutase" evidence="3">
    <location>
        <begin position="263"/>
        <end position="354"/>
    </location>
</feature>
<dbReference type="SUPFAM" id="SSF48600">
    <property type="entry name" value="Chorismate mutase II"/>
    <property type="match status" value="1"/>
</dbReference>
<dbReference type="PANTHER" id="PTHR43018:SF1">
    <property type="entry name" value="PROTEIN AROA(G)"/>
    <property type="match status" value="1"/>
</dbReference>
<dbReference type="SUPFAM" id="SSF51569">
    <property type="entry name" value="Aldolase"/>
    <property type="match status" value="1"/>
</dbReference>
<keyword evidence="2" id="KW-0808">Transferase</keyword>
<gene>
    <name evidence="4" type="ORF">FRX97_11035</name>
</gene>
<dbReference type="InterPro" id="IPR013785">
    <property type="entry name" value="Aldolase_TIM"/>
</dbReference>
<dbReference type="InterPro" id="IPR052899">
    <property type="entry name" value="Class-I_DAHP_synthase"/>
</dbReference>
<dbReference type="Pfam" id="PF00793">
    <property type="entry name" value="DAHP_synth_1"/>
    <property type="match status" value="1"/>
</dbReference>
<dbReference type="GO" id="GO:0004106">
    <property type="term" value="F:chorismate mutase activity"/>
    <property type="evidence" value="ECO:0007669"/>
    <property type="project" value="UniProtKB-EC"/>
</dbReference>
<dbReference type="PROSITE" id="PS51168">
    <property type="entry name" value="CHORISMATE_MUT_2"/>
    <property type="match status" value="1"/>
</dbReference>
<name>A0A5C6UTX4_9FLAO</name>
<reference evidence="4 5" key="1">
    <citation type="submission" date="2019-08" db="EMBL/GenBank/DDBJ databases">
        <title>Genome of Luteibaculum oceani JCM 18817.</title>
        <authorList>
            <person name="Bowman J.P."/>
        </authorList>
    </citation>
    <scope>NUCLEOTIDE SEQUENCE [LARGE SCALE GENOMIC DNA]</scope>
    <source>
        <strain evidence="4 5">JCM 18817</strain>
    </source>
</reference>
<dbReference type="Gene3D" id="3.20.20.70">
    <property type="entry name" value="Aldolase class I"/>
    <property type="match status" value="1"/>
</dbReference>
<dbReference type="InterPro" id="IPR006218">
    <property type="entry name" value="DAHP1/KDSA"/>
</dbReference>
<dbReference type="Gene3D" id="1.20.59.10">
    <property type="entry name" value="Chorismate mutase"/>
    <property type="match status" value="1"/>
</dbReference>
<keyword evidence="5" id="KW-1185">Reference proteome</keyword>
<evidence type="ECO:0000256" key="1">
    <source>
        <dbReference type="ARBA" id="ARBA00012404"/>
    </source>
</evidence>
<dbReference type="OrthoDB" id="9780456at2"/>
<proteinExistence type="predicted"/>
<dbReference type="EMBL" id="VORB01000011">
    <property type="protein sequence ID" value="TXC76040.1"/>
    <property type="molecule type" value="Genomic_DNA"/>
</dbReference>
<sequence>MKKRIISPLIPEHQPLVIAGPCSAETEEQVLETAKALKQDQRVNVFRAGVWKPRTRPGSFEGNGSKALPWLQRVKTEVGLPVAIEVANVKHVYEALKAGIDILWIGARTSANPFAVQEIAEALAGVDIPVLVKNPVNPDVALWLGALERLEKKGIKDLGAIHRGVSQFEKSTLRNKPAWQMAIKFREEVPTIPIINDPSHITGNRELIGSIAQTALDLNFDGLMIETHPNPDEAWSDASQQVTPEQLSCILDQLIIRTDETPYTVQKNIDELRNSINYIDDQILELLQFRMNVALNIARFKKENNMTIFQAERWNELLLKNKAKGEKLGLTPTFVSKVYRTIHQESIDNQGKIFSDVINV</sequence>
<dbReference type="AlphaFoldDB" id="A0A5C6UTX4"/>
<evidence type="ECO:0000259" key="3">
    <source>
        <dbReference type="PROSITE" id="PS51168"/>
    </source>
</evidence>
<comment type="caution">
    <text evidence="4">The sequence shown here is derived from an EMBL/GenBank/DDBJ whole genome shotgun (WGS) entry which is preliminary data.</text>
</comment>
<dbReference type="SMART" id="SM00830">
    <property type="entry name" value="CM_2"/>
    <property type="match status" value="1"/>
</dbReference>
<dbReference type="Proteomes" id="UP000321168">
    <property type="component" value="Unassembled WGS sequence"/>
</dbReference>
<dbReference type="InterPro" id="IPR002701">
    <property type="entry name" value="CM_II_prokaryot"/>
</dbReference>
<dbReference type="GO" id="GO:0016740">
    <property type="term" value="F:transferase activity"/>
    <property type="evidence" value="ECO:0007669"/>
    <property type="project" value="UniProtKB-KW"/>
</dbReference>
<dbReference type="PANTHER" id="PTHR43018">
    <property type="entry name" value="PHOSPHO-2-DEHYDRO-3-DEOXYHEPTONATE ALDOLASE"/>
    <property type="match status" value="1"/>
</dbReference>
<dbReference type="InterPro" id="IPR036263">
    <property type="entry name" value="Chorismate_II_sf"/>
</dbReference>
<organism evidence="4 5">
    <name type="scientific">Luteibaculum oceani</name>
    <dbReference type="NCBI Taxonomy" id="1294296"/>
    <lineage>
        <taxon>Bacteria</taxon>
        <taxon>Pseudomonadati</taxon>
        <taxon>Bacteroidota</taxon>
        <taxon>Flavobacteriia</taxon>
        <taxon>Flavobacteriales</taxon>
        <taxon>Luteibaculaceae</taxon>
        <taxon>Luteibaculum</taxon>
    </lineage>
</organism>
<accession>A0A5C6UTX4</accession>
<evidence type="ECO:0000313" key="5">
    <source>
        <dbReference type="Proteomes" id="UP000321168"/>
    </source>
</evidence>
<dbReference type="InterPro" id="IPR036979">
    <property type="entry name" value="CM_dom_sf"/>
</dbReference>
<evidence type="ECO:0000256" key="2">
    <source>
        <dbReference type="ARBA" id="ARBA00022679"/>
    </source>
</evidence>
<protein>
    <recommendedName>
        <fullName evidence="1">chorismate mutase</fullName>
        <ecNumber evidence="1">5.4.99.5</ecNumber>
    </recommendedName>
</protein>